<protein>
    <recommendedName>
        <fullName evidence="2">Major facilitator superfamily (MFS) profile domain-containing protein</fullName>
    </recommendedName>
</protein>
<feature type="transmembrane region" description="Helical" evidence="1">
    <location>
        <begin position="196"/>
        <end position="223"/>
    </location>
</feature>
<dbReference type="PROSITE" id="PS50850">
    <property type="entry name" value="MFS"/>
    <property type="match status" value="1"/>
</dbReference>
<dbReference type="InterPro" id="IPR011701">
    <property type="entry name" value="MFS"/>
</dbReference>
<sequence length="281" mass="30930">IPFILSIFSVASGYYIISRIFSPDSWSTAIIFWYIGSFLIGLGQGIYAGTYATVVAKWFPEKPGTVTGFGVAGVFTAPILYSPIIAFMIRSNGFNESIFFLLAGVAVILLIIATILWKSPSHTLTTEIFSNKTSKKGKKAAHTNKEYTFMEAFKDVRFWILFICFICSSFAFMLFVQNSSLIIIEGLEASMGIEHVRGAVVPLFLTIVGFGGLIGGFGWGFIMDKLGGPWKTLPIIYFSTGVLIILFYLGYNSVILIMTLGFLLYMGLNGEPTAHYASVSY</sequence>
<keyword evidence="1" id="KW-1133">Transmembrane helix</keyword>
<dbReference type="InterPro" id="IPR036259">
    <property type="entry name" value="MFS_trans_sf"/>
</dbReference>
<dbReference type="InterPro" id="IPR020846">
    <property type="entry name" value="MFS_dom"/>
</dbReference>
<feature type="transmembrane region" description="Helical" evidence="1">
    <location>
        <begin position="235"/>
        <end position="265"/>
    </location>
</feature>
<evidence type="ECO:0000259" key="2">
    <source>
        <dbReference type="PROSITE" id="PS50850"/>
    </source>
</evidence>
<comment type="caution">
    <text evidence="3">The sequence shown here is derived from an EMBL/GenBank/DDBJ whole genome shotgun (WGS) entry which is preliminary data.</text>
</comment>
<feature type="domain" description="Major facilitator superfamily (MFS) profile" evidence="2">
    <location>
        <begin position="1"/>
        <end position="281"/>
    </location>
</feature>
<feature type="transmembrane region" description="Helical" evidence="1">
    <location>
        <begin position="26"/>
        <end position="47"/>
    </location>
</feature>
<accession>X1G802</accession>
<keyword evidence="1" id="KW-0812">Transmembrane</keyword>
<feature type="transmembrane region" description="Helical" evidence="1">
    <location>
        <begin position="156"/>
        <end position="176"/>
    </location>
</feature>
<dbReference type="EMBL" id="BARU01022143">
    <property type="protein sequence ID" value="GAH53387.1"/>
    <property type="molecule type" value="Genomic_DNA"/>
</dbReference>
<keyword evidence="1" id="KW-0472">Membrane</keyword>
<dbReference type="Gene3D" id="1.20.1250.20">
    <property type="entry name" value="MFS general substrate transporter like domains"/>
    <property type="match status" value="1"/>
</dbReference>
<evidence type="ECO:0000256" key="1">
    <source>
        <dbReference type="SAM" id="Phobius"/>
    </source>
</evidence>
<feature type="non-terminal residue" evidence="3">
    <location>
        <position position="1"/>
    </location>
</feature>
<dbReference type="SUPFAM" id="SSF103473">
    <property type="entry name" value="MFS general substrate transporter"/>
    <property type="match status" value="1"/>
</dbReference>
<dbReference type="Pfam" id="PF07690">
    <property type="entry name" value="MFS_1"/>
    <property type="match status" value="1"/>
</dbReference>
<dbReference type="AlphaFoldDB" id="X1G802"/>
<feature type="transmembrane region" description="Helical" evidence="1">
    <location>
        <begin position="67"/>
        <end position="89"/>
    </location>
</feature>
<gene>
    <name evidence="3" type="ORF">S03H2_36112</name>
</gene>
<reference evidence="3" key="1">
    <citation type="journal article" date="2014" name="Front. Microbiol.">
        <title>High frequency of phylogenetically diverse reductive dehalogenase-homologous genes in deep subseafloor sedimentary metagenomes.</title>
        <authorList>
            <person name="Kawai M."/>
            <person name="Futagami T."/>
            <person name="Toyoda A."/>
            <person name="Takaki Y."/>
            <person name="Nishi S."/>
            <person name="Hori S."/>
            <person name="Arai W."/>
            <person name="Tsubouchi T."/>
            <person name="Morono Y."/>
            <person name="Uchiyama I."/>
            <person name="Ito T."/>
            <person name="Fujiyama A."/>
            <person name="Inagaki F."/>
            <person name="Takami H."/>
        </authorList>
    </citation>
    <scope>NUCLEOTIDE SEQUENCE</scope>
    <source>
        <strain evidence="3">Expedition CK06-06</strain>
    </source>
</reference>
<name>X1G802_9ZZZZ</name>
<dbReference type="GO" id="GO:0022857">
    <property type="term" value="F:transmembrane transporter activity"/>
    <property type="evidence" value="ECO:0007669"/>
    <property type="project" value="InterPro"/>
</dbReference>
<proteinExistence type="predicted"/>
<evidence type="ECO:0000313" key="3">
    <source>
        <dbReference type="EMBL" id="GAH53387.1"/>
    </source>
</evidence>
<dbReference type="InterPro" id="IPR050327">
    <property type="entry name" value="Proton-linked_MCT"/>
</dbReference>
<feature type="transmembrane region" description="Helical" evidence="1">
    <location>
        <begin position="98"/>
        <end position="117"/>
    </location>
</feature>
<organism evidence="3">
    <name type="scientific">marine sediment metagenome</name>
    <dbReference type="NCBI Taxonomy" id="412755"/>
    <lineage>
        <taxon>unclassified sequences</taxon>
        <taxon>metagenomes</taxon>
        <taxon>ecological metagenomes</taxon>
    </lineage>
</organism>
<dbReference type="PANTHER" id="PTHR11360">
    <property type="entry name" value="MONOCARBOXYLATE TRANSPORTER"/>
    <property type="match status" value="1"/>
</dbReference>
<feature type="non-terminal residue" evidence="3">
    <location>
        <position position="281"/>
    </location>
</feature>